<protein>
    <submittedName>
        <fullName evidence="1">Uncharacterized protein</fullName>
    </submittedName>
</protein>
<reference evidence="2" key="1">
    <citation type="submission" date="2017-09" db="EMBL/GenBank/DDBJ databases">
        <title>Depth-based differentiation of microbial function through sediment-hosted aquifers and enrichment of novel symbionts in the deep terrestrial subsurface.</title>
        <authorList>
            <person name="Probst A.J."/>
            <person name="Ladd B."/>
            <person name="Jarett J.K."/>
            <person name="Geller-Mcgrath D.E."/>
            <person name="Sieber C.M.K."/>
            <person name="Emerson J.B."/>
            <person name="Anantharaman K."/>
            <person name="Thomas B.C."/>
            <person name="Malmstrom R."/>
            <person name="Stieglmeier M."/>
            <person name="Klingl A."/>
            <person name="Woyke T."/>
            <person name="Ryan C.M."/>
            <person name="Banfield J.F."/>
        </authorList>
    </citation>
    <scope>NUCLEOTIDE SEQUENCE [LARGE SCALE GENOMIC DNA]</scope>
</reference>
<gene>
    <name evidence="1" type="ORF">COT25_01695</name>
</gene>
<evidence type="ECO:0000313" key="1">
    <source>
        <dbReference type="EMBL" id="PIS41698.1"/>
    </source>
</evidence>
<comment type="caution">
    <text evidence="1">The sequence shown here is derived from an EMBL/GenBank/DDBJ whole genome shotgun (WGS) entry which is preliminary data.</text>
</comment>
<dbReference type="EMBL" id="PEXV01000063">
    <property type="protein sequence ID" value="PIS41698.1"/>
    <property type="molecule type" value="Genomic_DNA"/>
</dbReference>
<proteinExistence type="predicted"/>
<dbReference type="Proteomes" id="UP000228711">
    <property type="component" value="Unassembled WGS sequence"/>
</dbReference>
<evidence type="ECO:0000313" key="2">
    <source>
        <dbReference type="Proteomes" id="UP000228711"/>
    </source>
</evidence>
<dbReference type="AlphaFoldDB" id="A0A2H0YT75"/>
<name>A0A2H0YT75_9BACT</name>
<sequence>MQSTKSQFGMVGFLATPWARPRQMTSLYYRGKIGVVLDVTGTNVGQDATGTSIGRLRENRIFASGEFGIKAFGDEGTGVLFLRLSYVRSIYAFSNGSNFGCKPGGLDHIAFDIGIAI</sequence>
<organism evidence="1 2">
    <name type="scientific">Candidatus Kerfeldbacteria bacterium CG08_land_8_20_14_0_20_42_7</name>
    <dbReference type="NCBI Taxonomy" id="2014245"/>
    <lineage>
        <taxon>Bacteria</taxon>
        <taxon>Candidatus Kerfeldiibacteriota</taxon>
    </lineage>
</organism>
<accession>A0A2H0YT75</accession>